<dbReference type="PANTHER" id="PTHR35596">
    <property type="entry name" value="DUF2263 DOMAIN-CONTAINING PROTEIN"/>
    <property type="match status" value="1"/>
</dbReference>
<dbReference type="Proteomes" id="UP000313359">
    <property type="component" value="Unassembled WGS sequence"/>
</dbReference>
<dbReference type="PIRSF" id="PIRSF014899">
    <property type="entry name" value="UCP014899"/>
    <property type="match status" value="1"/>
</dbReference>
<dbReference type="PANTHER" id="PTHR35596:SF1">
    <property type="entry name" value="MICROBIAL-TYPE PARG CATALYTIC DOMAIN-CONTAINING PROTEIN"/>
    <property type="match status" value="1"/>
</dbReference>
<dbReference type="Gene3D" id="3.40.220.10">
    <property type="entry name" value="Leucine Aminopeptidase, subunit E, domain 1"/>
    <property type="match status" value="1"/>
</dbReference>
<dbReference type="STRING" id="1328759.A0A5C2S1Y8"/>
<dbReference type="InterPro" id="IPR019261">
    <property type="entry name" value="PARG_cat_microbial"/>
</dbReference>
<evidence type="ECO:0000313" key="2">
    <source>
        <dbReference type="EMBL" id="RPD57427.1"/>
    </source>
</evidence>
<reference evidence="2" key="1">
    <citation type="journal article" date="2018" name="Genome Biol. Evol.">
        <title>Genomics and development of Lentinus tigrinus, a white-rot wood-decaying mushroom with dimorphic fruiting bodies.</title>
        <authorList>
            <person name="Wu B."/>
            <person name="Xu Z."/>
            <person name="Knudson A."/>
            <person name="Carlson A."/>
            <person name="Chen N."/>
            <person name="Kovaka S."/>
            <person name="LaButti K."/>
            <person name="Lipzen A."/>
            <person name="Pennachio C."/>
            <person name="Riley R."/>
            <person name="Schakwitz W."/>
            <person name="Umezawa K."/>
            <person name="Ohm R.A."/>
            <person name="Grigoriev I.V."/>
            <person name="Nagy L.G."/>
            <person name="Gibbons J."/>
            <person name="Hibbett D."/>
        </authorList>
    </citation>
    <scope>NUCLEOTIDE SEQUENCE [LARGE SCALE GENOMIC DNA]</scope>
    <source>
        <strain evidence="2">ALCF2SS1-6</strain>
    </source>
</reference>
<keyword evidence="3" id="KW-1185">Reference proteome</keyword>
<feature type="domain" description="Microbial-type PARG catalytic" evidence="1">
    <location>
        <begin position="13"/>
        <end position="178"/>
    </location>
</feature>
<sequence>MSGDRRAKLKGIADATLDAIDQGFYTLDETTYDLRVATGQSKRQTTYYAPDSLLSTWASATPSTPVLQTKISLLEVSTLEGARYLHDTLDSKNSDASQSDSPPRPKVGVLNFASAKKPGGGFKSGAQAQEESIARSSTLYPTLMTRVAQAFYTLHNRDPKAGYYTHAMIYSPGVTVFRADNGDFVEPYPIDVLTSPAVNAGVARQTLFGRVAGTGVEGKIEQAMRERMARILHLFEQQGVKHLVLGSFGTGVFKNKVDTVASIWVDLLVGDNARFAQSFEHVVFAVLGRDTYDKFRDVFDARDVNAT</sequence>
<dbReference type="InterPro" id="IPR043472">
    <property type="entry name" value="Macro_dom-like"/>
</dbReference>
<gene>
    <name evidence="2" type="ORF">L227DRAFT_578031</name>
</gene>
<dbReference type="EMBL" id="ML122281">
    <property type="protein sequence ID" value="RPD57427.1"/>
    <property type="molecule type" value="Genomic_DNA"/>
</dbReference>
<protein>
    <recommendedName>
        <fullName evidence="1">Microbial-type PARG catalytic domain-containing protein</fullName>
    </recommendedName>
</protein>
<evidence type="ECO:0000259" key="1">
    <source>
        <dbReference type="Pfam" id="PF10021"/>
    </source>
</evidence>
<dbReference type="SUPFAM" id="SSF52949">
    <property type="entry name" value="Macro domain-like"/>
    <property type="match status" value="1"/>
</dbReference>
<proteinExistence type="predicted"/>
<accession>A0A5C2S1Y8</accession>
<evidence type="ECO:0000313" key="3">
    <source>
        <dbReference type="Proteomes" id="UP000313359"/>
    </source>
</evidence>
<dbReference type="InterPro" id="IPR012664">
    <property type="entry name" value="CHP02452"/>
</dbReference>
<dbReference type="Pfam" id="PF10021">
    <property type="entry name" value="PARG_cat_microb"/>
    <property type="match status" value="1"/>
</dbReference>
<dbReference type="NCBIfam" id="TIGR02452">
    <property type="entry name" value="TIGR02452 family protein"/>
    <property type="match status" value="1"/>
</dbReference>
<dbReference type="OrthoDB" id="9985428at2759"/>
<name>A0A5C2S1Y8_9APHY</name>
<organism evidence="2 3">
    <name type="scientific">Lentinus tigrinus ALCF2SS1-6</name>
    <dbReference type="NCBI Taxonomy" id="1328759"/>
    <lineage>
        <taxon>Eukaryota</taxon>
        <taxon>Fungi</taxon>
        <taxon>Dikarya</taxon>
        <taxon>Basidiomycota</taxon>
        <taxon>Agaricomycotina</taxon>
        <taxon>Agaricomycetes</taxon>
        <taxon>Polyporales</taxon>
        <taxon>Polyporaceae</taxon>
        <taxon>Lentinus</taxon>
    </lineage>
</organism>
<dbReference type="AlphaFoldDB" id="A0A5C2S1Y8"/>